<dbReference type="AlphaFoldDB" id="A0A1Z5K8F3"/>
<evidence type="ECO:0000313" key="2">
    <source>
        <dbReference type="Proteomes" id="UP000198406"/>
    </source>
</evidence>
<protein>
    <submittedName>
        <fullName evidence="1">Uncharacterized protein</fullName>
    </submittedName>
</protein>
<keyword evidence="2" id="KW-1185">Reference proteome</keyword>
<sequence length="510" mass="59424">MENDYSKADALFEVIPSFLRKPEHVARWKNSRESATFRFLRKPVNLEEINKYRHPLAIWRENNTFTYIRTEGYYDTPKDERGSLSLEFYGYHFLKLWITGERKHAITETATFFMSLAEKKEERKLLVIPSNRNDFDFRSARSQFFKRFFEIDPTRELHLEHMILSIEQSVFLTTRSHSVKLSLWSCTVQDGCTAFVDHLLSRESSFGSLEFAWSPAISDGNLQRLFQSDKIEHLKLPRLKTELALLPFSMQLDSLDYRISFESFLEADFQSLNIVAKKLYLDVYHEGGIIPPECLLSFFRGVAALGHFVELSINIDSDHDEYYFPVPDSVVQELIRAVLANSNMKVFRLCPESLLFYWEPHSATLLKAFKAHKELTEFALIVHDEELSFGPDFIYLRQLLLHDRKFTVVNPNGPNCFANDSIEDLYSLNHFYNGSANLVAEPLTERSSLVMTTLMEMASEDFQRSSLLLSDHVDVLCELVRFAGLNDEHLVRNDRHQSTHQTTVPKRRRI</sequence>
<reference evidence="1 2" key="1">
    <citation type="journal article" date="2015" name="Plant Cell">
        <title>Oil accumulation by the oleaginous diatom Fistulifera solaris as revealed by the genome and transcriptome.</title>
        <authorList>
            <person name="Tanaka T."/>
            <person name="Maeda Y."/>
            <person name="Veluchamy A."/>
            <person name="Tanaka M."/>
            <person name="Abida H."/>
            <person name="Marechal E."/>
            <person name="Bowler C."/>
            <person name="Muto M."/>
            <person name="Sunaga Y."/>
            <person name="Tanaka M."/>
            <person name="Yoshino T."/>
            <person name="Taniguchi T."/>
            <person name="Fukuda Y."/>
            <person name="Nemoto M."/>
            <person name="Matsumoto M."/>
            <person name="Wong P.S."/>
            <person name="Aburatani S."/>
            <person name="Fujibuchi W."/>
        </authorList>
    </citation>
    <scope>NUCLEOTIDE SEQUENCE [LARGE SCALE GENOMIC DNA]</scope>
    <source>
        <strain evidence="1 2">JPCC DA0580</strain>
    </source>
</reference>
<gene>
    <name evidence="1" type="ORF">FisN_14Hu014</name>
</gene>
<dbReference type="Proteomes" id="UP000198406">
    <property type="component" value="Unassembled WGS sequence"/>
</dbReference>
<accession>A0A1Z5K8F3</accession>
<evidence type="ECO:0000313" key="1">
    <source>
        <dbReference type="EMBL" id="GAX22401.1"/>
    </source>
</evidence>
<organism evidence="1 2">
    <name type="scientific">Fistulifera solaris</name>
    <name type="common">Oleaginous diatom</name>
    <dbReference type="NCBI Taxonomy" id="1519565"/>
    <lineage>
        <taxon>Eukaryota</taxon>
        <taxon>Sar</taxon>
        <taxon>Stramenopiles</taxon>
        <taxon>Ochrophyta</taxon>
        <taxon>Bacillariophyta</taxon>
        <taxon>Bacillariophyceae</taxon>
        <taxon>Bacillariophycidae</taxon>
        <taxon>Naviculales</taxon>
        <taxon>Naviculaceae</taxon>
        <taxon>Fistulifera</taxon>
    </lineage>
</organism>
<dbReference type="EMBL" id="BDSP01000184">
    <property type="protein sequence ID" value="GAX22401.1"/>
    <property type="molecule type" value="Genomic_DNA"/>
</dbReference>
<proteinExistence type="predicted"/>
<comment type="caution">
    <text evidence="1">The sequence shown here is derived from an EMBL/GenBank/DDBJ whole genome shotgun (WGS) entry which is preliminary data.</text>
</comment>
<dbReference type="InParanoid" id="A0A1Z5K8F3"/>
<name>A0A1Z5K8F3_FISSO</name>